<dbReference type="InterPro" id="IPR013500">
    <property type="entry name" value="TopoI_cat_euk"/>
</dbReference>
<dbReference type="InterPro" id="IPR035447">
    <property type="entry name" value="DNA_topo_I_N_sf"/>
</dbReference>
<proteinExistence type="inferred from homology"/>
<feature type="domain" description="DNA topoisomerase IB N-terminal" evidence="8">
    <location>
        <begin position="22"/>
        <end position="69"/>
    </location>
</feature>
<dbReference type="AlphaFoldDB" id="A0A934Q8M3"/>
<accession>A0A934Q8M3</accession>
<dbReference type="SUPFAM" id="SSF56349">
    <property type="entry name" value="DNA breaking-rejoining enzymes"/>
    <property type="match status" value="1"/>
</dbReference>
<keyword evidence="5" id="KW-0238">DNA-binding</keyword>
<evidence type="ECO:0000256" key="3">
    <source>
        <dbReference type="ARBA" id="ARBA00012891"/>
    </source>
</evidence>
<dbReference type="Gene3D" id="1.10.132.120">
    <property type="match status" value="1"/>
</dbReference>
<evidence type="ECO:0000256" key="2">
    <source>
        <dbReference type="ARBA" id="ARBA00006645"/>
    </source>
</evidence>
<comment type="similarity">
    <text evidence="2">Belongs to the type IB topoisomerase family.</text>
</comment>
<feature type="domain" description="DNA topoisomerase I catalytic core eukaryotic-type" evidence="7">
    <location>
        <begin position="81"/>
        <end position="288"/>
    </location>
</feature>
<evidence type="ECO:0000256" key="6">
    <source>
        <dbReference type="ARBA" id="ARBA00023235"/>
    </source>
</evidence>
<dbReference type="GO" id="GO:0006265">
    <property type="term" value="P:DNA topological change"/>
    <property type="evidence" value="ECO:0007669"/>
    <property type="project" value="InterPro"/>
</dbReference>
<sequence>MARGTRSRRARLSISREAVDEGFAYRLRGRLITSKREIARIEKLAIPPAWTDVEISRSPSAKILARGTDAAGRTQAIYHPAFRRKQERAKFDRLQRFAERLPELRSQVERDLRRRRPGRDKVVACVVTLLDRHLLRVGNHVYAERHRSYGATTLRRKHVRTTSTKASFDFIGKSGKRHRIEVRDPRMARILGELRDAPGYEVFRFIDDEGSWHDVNSRHVNAYVKRYAGEEFSAKDFRTWGGTVLAAAALLEETDDGRDGGADRADAARRVVKQVAERLGNTPEVTRSSYIDPRILAAYERGDAFDRVRAARKRMRPRRYLSVDEQCTLRLLRTDIDG</sequence>
<keyword evidence="6" id="KW-0413">Isomerase</keyword>
<gene>
    <name evidence="9" type="ORF">JD276_08800</name>
</gene>
<dbReference type="Gene3D" id="3.90.15.10">
    <property type="entry name" value="Topoisomerase I, Chain A, domain 3"/>
    <property type="match status" value="1"/>
</dbReference>
<dbReference type="InterPro" id="IPR014711">
    <property type="entry name" value="TopoI_cat_a-hlx-sub_euk"/>
</dbReference>
<reference evidence="9" key="1">
    <citation type="submission" date="2020-12" db="EMBL/GenBank/DDBJ databases">
        <title>Leucobacter sp. CAS1, isolated from Chromium sludge.</title>
        <authorList>
            <person name="Xu Z."/>
        </authorList>
    </citation>
    <scope>NUCLEOTIDE SEQUENCE</scope>
    <source>
        <strain evidence="9">CSA1</strain>
    </source>
</reference>
<dbReference type="GO" id="GO:0003677">
    <property type="term" value="F:DNA binding"/>
    <property type="evidence" value="ECO:0007669"/>
    <property type="project" value="UniProtKB-KW"/>
</dbReference>
<name>A0A934Q8M3_9MICO</name>
<keyword evidence="4" id="KW-0799">Topoisomerase</keyword>
<dbReference type="Gene3D" id="3.30.66.10">
    <property type="entry name" value="DNA topoisomerase I domain"/>
    <property type="match status" value="1"/>
</dbReference>
<keyword evidence="10" id="KW-1185">Reference proteome</keyword>
<dbReference type="InterPro" id="IPR049331">
    <property type="entry name" value="Top1B_N_bact"/>
</dbReference>
<dbReference type="InterPro" id="IPR011010">
    <property type="entry name" value="DNA_brk_join_enz"/>
</dbReference>
<dbReference type="Proteomes" id="UP000608530">
    <property type="component" value="Unassembled WGS sequence"/>
</dbReference>
<dbReference type="EMBL" id="JAEHOH010000011">
    <property type="protein sequence ID" value="MBK0419131.1"/>
    <property type="molecule type" value="Genomic_DNA"/>
</dbReference>
<evidence type="ECO:0000256" key="4">
    <source>
        <dbReference type="ARBA" id="ARBA00023029"/>
    </source>
</evidence>
<dbReference type="PRINTS" id="PR00416">
    <property type="entry name" value="EUTPISMRASEI"/>
</dbReference>
<dbReference type="Pfam" id="PF21338">
    <property type="entry name" value="Top1B_N_bact"/>
    <property type="match status" value="1"/>
</dbReference>
<protein>
    <recommendedName>
        <fullName evidence="3">DNA topoisomerase</fullName>
        <ecNumber evidence="3">5.6.2.1</ecNumber>
    </recommendedName>
</protein>
<evidence type="ECO:0000259" key="8">
    <source>
        <dbReference type="Pfam" id="PF21338"/>
    </source>
</evidence>
<dbReference type="PROSITE" id="PS52038">
    <property type="entry name" value="TOPO_IB_2"/>
    <property type="match status" value="1"/>
</dbReference>
<organism evidence="9 10">
    <name type="scientific">Leucobacter chromiisoli</name>
    <dbReference type="NCBI Taxonomy" id="2796471"/>
    <lineage>
        <taxon>Bacteria</taxon>
        <taxon>Bacillati</taxon>
        <taxon>Actinomycetota</taxon>
        <taxon>Actinomycetes</taxon>
        <taxon>Micrococcales</taxon>
        <taxon>Microbacteriaceae</taxon>
        <taxon>Leucobacter</taxon>
    </lineage>
</organism>
<evidence type="ECO:0000256" key="1">
    <source>
        <dbReference type="ARBA" id="ARBA00000213"/>
    </source>
</evidence>
<dbReference type="RefSeq" id="WP_200115275.1">
    <property type="nucleotide sequence ID" value="NZ_JAEHOH010000011.1"/>
</dbReference>
<dbReference type="GO" id="GO:0003917">
    <property type="term" value="F:DNA topoisomerase type I (single strand cut, ATP-independent) activity"/>
    <property type="evidence" value="ECO:0007669"/>
    <property type="project" value="UniProtKB-EC"/>
</dbReference>
<dbReference type="SUPFAM" id="SSF55869">
    <property type="entry name" value="DNA topoisomerase I domain"/>
    <property type="match status" value="1"/>
</dbReference>
<evidence type="ECO:0000256" key="5">
    <source>
        <dbReference type="ARBA" id="ARBA00023125"/>
    </source>
</evidence>
<comment type="caution">
    <text evidence="9">The sequence shown here is derived from an EMBL/GenBank/DDBJ whole genome shotgun (WGS) entry which is preliminary data.</text>
</comment>
<dbReference type="EC" id="5.6.2.1" evidence="3"/>
<evidence type="ECO:0000259" key="7">
    <source>
        <dbReference type="Pfam" id="PF01028"/>
    </source>
</evidence>
<comment type="catalytic activity">
    <reaction evidence="1">
        <text>ATP-independent breakage of single-stranded DNA, followed by passage and rejoining.</text>
        <dbReference type="EC" id="5.6.2.1"/>
    </reaction>
</comment>
<evidence type="ECO:0000313" key="9">
    <source>
        <dbReference type="EMBL" id="MBK0419131.1"/>
    </source>
</evidence>
<dbReference type="Pfam" id="PF01028">
    <property type="entry name" value="Topoisom_I"/>
    <property type="match status" value="1"/>
</dbReference>
<evidence type="ECO:0000313" key="10">
    <source>
        <dbReference type="Proteomes" id="UP000608530"/>
    </source>
</evidence>
<dbReference type="InterPro" id="IPR001631">
    <property type="entry name" value="TopoI"/>
</dbReference>